<keyword evidence="1" id="KW-0547">Nucleotide-binding</keyword>
<dbReference type="STRING" id="698762.SAMN00808754_0442"/>
<name>A0A1W1VEQ5_9FIRM</name>
<dbReference type="InterPro" id="IPR011545">
    <property type="entry name" value="DEAD/DEAH_box_helicase_dom"/>
</dbReference>
<dbReference type="InterPro" id="IPR027417">
    <property type="entry name" value="P-loop_NTPase"/>
</dbReference>
<feature type="domain" description="Helicase ATP-binding" evidence="4">
    <location>
        <begin position="250"/>
        <end position="402"/>
    </location>
</feature>
<dbReference type="PANTHER" id="PTHR30580:SF1">
    <property type="entry name" value="COMF OPERON PROTEIN 1"/>
    <property type="match status" value="1"/>
</dbReference>
<keyword evidence="3" id="KW-0238">DNA-binding</keyword>
<evidence type="ECO:0000256" key="3">
    <source>
        <dbReference type="ARBA" id="ARBA00023125"/>
    </source>
</evidence>
<organism evidence="6 7">
    <name type="scientific">Thermanaeromonas toyohensis ToBE</name>
    <dbReference type="NCBI Taxonomy" id="698762"/>
    <lineage>
        <taxon>Bacteria</taxon>
        <taxon>Bacillati</taxon>
        <taxon>Bacillota</taxon>
        <taxon>Clostridia</taxon>
        <taxon>Neomoorellales</taxon>
        <taxon>Neomoorellaceae</taxon>
        <taxon>Thermanaeromonas</taxon>
    </lineage>
</organism>
<dbReference type="SUPFAM" id="SSF52540">
    <property type="entry name" value="P-loop containing nucleoside triphosphate hydrolases"/>
    <property type="match status" value="1"/>
</dbReference>
<dbReference type="PROSITE" id="PS51192">
    <property type="entry name" value="HELICASE_ATP_BIND_1"/>
    <property type="match status" value="1"/>
</dbReference>
<evidence type="ECO:0000256" key="1">
    <source>
        <dbReference type="ARBA" id="ARBA00022741"/>
    </source>
</evidence>
<dbReference type="SMART" id="SM00487">
    <property type="entry name" value="DEXDc"/>
    <property type="match status" value="1"/>
</dbReference>
<dbReference type="SMART" id="SM00490">
    <property type="entry name" value="HELICc"/>
    <property type="match status" value="1"/>
</dbReference>
<accession>A0A1W1VEQ5</accession>
<dbReference type="InterPro" id="IPR014001">
    <property type="entry name" value="Helicase_ATP-bd"/>
</dbReference>
<dbReference type="GO" id="GO:0006302">
    <property type="term" value="P:double-strand break repair"/>
    <property type="evidence" value="ECO:0007669"/>
    <property type="project" value="TreeGrafter"/>
</dbReference>
<dbReference type="GO" id="GO:0006270">
    <property type="term" value="P:DNA replication initiation"/>
    <property type="evidence" value="ECO:0007669"/>
    <property type="project" value="TreeGrafter"/>
</dbReference>
<dbReference type="RefSeq" id="WP_084663604.1">
    <property type="nucleotide sequence ID" value="NZ_LT838272.1"/>
</dbReference>
<keyword evidence="2" id="KW-0067">ATP-binding</keyword>
<evidence type="ECO:0000259" key="4">
    <source>
        <dbReference type="PROSITE" id="PS51192"/>
    </source>
</evidence>
<keyword evidence="7" id="KW-1185">Reference proteome</keyword>
<dbReference type="PROSITE" id="PS51194">
    <property type="entry name" value="HELICASE_CTER"/>
    <property type="match status" value="1"/>
</dbReference>
<dbReference type="OrthoDB" id="2077914at2"/>
<dbReference type="AlphaFoldDB" id="A0A1W1VEQ5"/>
<dbReference type="GO" id="GO:0005524">
    <property type="term" value="F:ATP binding"/>
    <property type="evidence" value="ECO:0007669"/>
    <property type="project" value="UniProtKB-KW"/>
</dbReference>
<proteinExistence type="predicted"/>
<dbReference type="GO" id="GO:0006310">
    <property type="term" value="P:DNA recombination"/>
    <property type="evidence" value="ECO:0007669"/>
    <property type="project" value="TreeGrafter"/>
</dbReference>
<dbReference type="Pfam" id="PF00271">
    <property type="entry name" value="Helicase_C"/>
    <property type="match status" value="1"/>
</dbReference>
<dbReference type="Pfam" id="PF00270">
    <property type="entry name" value="DEAD"/>
    <property type="match status" value="1"/>
</dbReference>
<evidence type="ECO:0000313" key="6">
    <source>
        <dbReference type="EMBL" id="SMB91434.1"/>
    </source>
</evidence>
<evidence type="ECO:0000259" key="5">
    <source>
        <dbReference type="PROSITE" id="PS51194"/>
    </source>
</evidence>
<evidence type="ECO:0000256" key="2">
    <source>
        <dbReference type="ARBA" id="ARBA00022840"/>
    </source>
</evidence>
<feature type="domain" description="Helicase C-terminal" evidence="5">
    <location>
        <begin position="434"/>
        <end position="587"/>
    </location>
</feature>
<dbReference type="PANTHER" id="PTHR30580">
    <property type="entry name" value="PRIMOSOMAL PROTEIN N"/>
    <property type="match status" value="1"/>
</dbReference>
<dbReference type="GO" id="GO:0003677">
    <property type="term" value="F:DNA binding"/>
    <property type="evidence" value="ECO:0007669"/>
    <property type="project" value="UniProtKB-KW"/>
</dbReference>
<gene>
    <name evidence="6" type="ORF">SAMN00808754_0442</name>
</gene>
<dbReference type="Proteomes" id="UP000192569">
    <property type="component" value="Chromosome I"/>
</dbReference>
<protein>
    <submittedName>
        <fullName evidence="6">Competence protein ComFA</fullName>
    </submittedName>
</protein>
<dbReference type="GO" id="GO:0043138">
    <property type="term" value="F:3'-5' DNA helicase activity"/>
    <property type="evidence" value="ECO:0007669"/>
    <property type="project" value="TreeGrafter"/>
</dbReference>
<evidence type="ECO:0000313" key="7">
    <source>
        <dbReference type="Proteomes" id="UP000192569"/>
    </source>
</evidence>
<dbReference type="EMBL" id="LT838272">
    <property type="protein sequence ID" value="SMB91434.1"/>
    <property type="molecule type" value="Genomic_DNA"/>
</dbReference>
<reference evidence="6 7" key="1">
    <citation type="submission" date="2017-04" db="EMBL/GenBank/DDBJ databases">
        <authorList>
            <person name="Afonso C.L."/>
            <person name="Miller P.J."/>
            <person name="Scott M.A."/>
            <person name="Spackman E."/>
            <person name="Goraichik I."/>
            <person name="Dimitrov K.M."/>
            <person name="Suarez D.L."/>
            <person name="Swayne D.E."/>
        </authorList>
    </citation>
    <scope>NUCLEOTIDE SEQUENCE [LARGE SCALE GENOMIC DNA]</scope>
    <source>
        <strain evidence="6 7">ToBE</strain>
    </source>
</reference>
<dbReference type="Gene3D" id="3.40.50.300">
    <property type="entry name" value="P-loop containing nucleotide triphosphate hydrolases"/>
    <property type="match status" value="2"/>
</dbReference>
<dbReference type="InterPro" id="IPR001650">
    <property type="entry name" value="Helicase_C-like"/>
</dbReference>
<sequence>MVPSRNSVFCWQGYLYLIKQGGYVQVGFSHQPGLDRGFWESQGVLSFELLSPLLNLGLADFLLRNLPIHGLATSESPHQLKSKLEALGRRFGLSFSFQRARPPLPPPPEEELKLVREVLSGRLLFLEEVARALDENGIKVKASLADILHYLYLQGECEIWPAVGFTEQGVPFCRRCGGREHLFQARCGACNSHFCYVCEGCLELGEARSCRALYARAEPRKHLKGRSINPQLPFPLKLAQREAYEQAAKFVEKGEEPRCLVWAVCGAGKTEVAYGAIAAALAQGREVLYASPRREVVKEIYPRLRESFPQVKIAVLHGETSLKFLPAELVVATVHQVLRFYQRFDLVILDEVDAFPLAGDTRLYYALERCRRPQGQVLYLTATPPLKLIREVRWGVLPVIYLPARHHGYPLPEPELVVIRNLKAQGQLPFPLEKFFQLSLVVDRAKVIVFVPTVELVGDTVGWLQSFFEYQGQEYVRGCYAASPEREEVLASFRQGAFPVLVTTTVMERGVTLPRLNVLVLFADHRYVFDENTLIQLAGRAGRTSEYPQARVWFVARKVSPEMAKALETIRWFNRMAGEKGYLKSYR</sequence>